<gene>
    <name evidence="2" type="ORF">A3I24_03530</name>
</gene>
<evidence type="ECO:0000256" key="1">
    <source>
        <dbReference type="SAM" id="Phobius"/>
    </source>
</evidence>
<feature type="transmembrane region" description="Helical" evidence="1">
    <location>
        <begin position="54"/>
        <end position="77"/>
    </location>
</feature>
<accession>A0A1G1ZQK0</accession>
<keyword evidence="1" id="KW-1133">Transmembrane helix</keyword>
<organism evidence="2 3">
    <name type="scientific">Candidatus Harrisonbacteria bacterium RIFCSPLOWO2_02_FULL_41_13b</name>
    <dbReference type="NCBI Taxonomy" id="1798409"/>
    <lineage>
        <taxon>Bacteria</taxon>
        <taxon>Candidatus Harrisoniibacteriota</taxon>
    </lineage>
</organism>
<feature type="transmembrane region" description="Helical" evidence="1">
    <location>
        <begin position="28"/>
        <end position="47"/>
    </location>
</feature>
<comment type="caution">
    <text evidence="2">The sequence shown here is derived from an EMBL/GenBank/DDBJ whole genome shotgun (WGS) entry which is preliminary data.</text>
</comment>
<sequence length="191" mass="21519">MNEFFTKVFLELNDFSKNLMGGFNLEKFNMDILVALFLLVVIFLVAFSLGKTKILLAIVSTYVALFLLAIFPFVFQIEKFFDGWFGLSAVFWVRLSVFVLLFILSLAILNKSILKPRMSMQESSPFSILFLSILESGFLVSAILGFLDSASQSKLGLSSLVLTYFGTPKALFIWAVLPLLALIFLRRKKAV</sequence>
<name>A0A1G1ZQK0_9BACT</name>
<evidence type="ECO:0000313" key="3">
    <source>
        <dbReference type="Proteomes" id="UP000177690"/>
    </source>
</evidence>
<reference evidence="2 3" key="1">
    <citation type="journal article" date="2016" name="Nat. Commun.">
        <title>Thousands of microbial genomes shed light on interconnected biogeochemical processes in an aquifer system.</title>
        <authorList>
            <person name="Anantharaman K."/>
            <person name="Brown C.T."/>
            <person name="Hug L.A."/>
            <person name="Sharon I."/>
            <person name="Castelle C.J."/>
            <person name="Probst A.J."/>
            <person name="Thomas B.C."/>
            <person name="Singh A."/>
            <person name="Wilkins M.J."/>
            <person name="Karaoz U."/>
            <person name="Brodie E.L."/>
            <person name="Williams K.H."/>
            <person name="Hubbard S.S."/>
            <person name="Banfield J.F."/>
        </authorList>
    </citation>
    <scope>NUCLEOTIDE SEQUENCE [LARGE SCALE GENOMIC DNA]</scope>
</reference>
<dbReference type="Proteomes" id="UP000177690">
    <property type="component" value="Unassembled WGS sequence"/>
</dbReference>
<feature type="transmembrane region" description="Helical" evidence="1">
    <location>
        <begin position="167"/>
        <end position="185"/>
    </location>
</feature>
<dbReference type="AlphaFoldDB" id="A0A1G1ZQK0"/>
<keyword evidence="1" id="KW-0472">Membrane</keyword>
<proteinExistence type="predicted"/>
<evidence type="ECO:0000313" key="2">
    <source>
        <dbReference type="EMBL" id="OGY66791.1"/>
    </source>
</evidence>
<dbReference type="STRING" id="1798409.A3I24_03530"/>
<protein>
    <submittedName>
        <fullName evidence="2">Uncharacterized protein</fullName>
    </submittedName>
</protein>
<dbReference type="EMBL" id="MHJL01000035">
    <property type="protein sequence ID" value="OGY66791.1"/>
    <property type="molecule type" value="Genomic_DNA"/>
</dbReference>
<keyword evidence="1" id="KW-0812">Transmembrane</keyword>
<feature type="transmembrane region" description="Helical" evidence="1">
    <location>
        <begin position="83"/>
        <end position="108"/>
    </location>
</feature>
<feature type="transmembrane region" description="Helical" evidence="1">
    <location>
        <begin position="128"/>
        <end position="147"/>
    </location>
</feature>